<dbReference type="PANTHER" id="PTHR19849:SF0">
    <property type="entry name" value="PHOSPHOLIPASE A-2-ACTIVATING PROTEIN"/>
    <property type="match status" value="1"/>
</dbReference>
<evidence type="ECO:0000256" key="2">
    <source>
        <dbReference type="ARBA" id="ARBA00022574"/>
    </source>
</evidence>
<keyword evidence="1" id="KW-0963">Cytoplasm</keyword>
<dbReference type="GO" id="GO:0010992">
    <property type="term" value="P:ubiquitin recycling"/>
    <property type="evidence" value="ECO:0007669"/>
    <property type="project" value="TreeGrafter"/>
</dbReference>
<accession>A0A8S1MML9</accession>
<dbReference type="EMBL" id="CAJJDN010000041">
    <property type="protein sequence ID" value="CAD8080859.1"/>
    <property type="molecule type" value="Genomic_DNA"/>
</dbReference>
<keyword evidence="2" id="KW-0853">WD repeat</keyword>
<proteinExistence type="predicted"/>
<dbReference type="GO" id="GO:0043130">
    <property type="term" value="F:ubiquitin binding"/>
    <property type="evidence" value="ECO:0007669"/>
    <property type="project" value="TreeGrafter"/>
</dbReference>
<evidence type="ECO:0000256" key="3">
    <source>
        <dbReference type="ARBA" id="ARBA00022737"/>
    </source>
</evidence>
<organism evidence="4 5">
    <name type="scientific">Paramecium sonneborni</name>
    <dbReference type="NCBI Taxonomy" id="65129"/>
    <lineage>
        <taxon>Eukaryota</taxon>
        <taxon>Sar</taxon>
        <taxon>Alveolata</taxon>
        <taxon>Ciliophora</taxon>
        <taxon>Intramacronucleata</taxon>
        <taxon>Oligohymenophorea</taxon>
        <taxon>Peniculida</taxon>
        <taxon>Parameciidae</taxon>
        <taxon>Paramecium</taxon>
    </lineage>
</organism>
<dbReference type="Pfam" id="PF00400">
    <property type="entry name" value="WD40"/>
    <property type="match status" value="2"/>
</dbReference>
<evidence type="ECO:0000256" key="1">
    <source>
        <dbReference type="ARBA" id="ARBA00022490"/>
    </source>
</evidence>
<comment type="caution">
    <text evidence="4">The sequence shown here is derived from an EMBL/GenBank/DDBJ whole genome shotgun (WGS) entry which is preliminary data.</text>
</comment>
<dbReference type="SMART" id="SM00320">
    <property type="entry name" value="WD40"/>
    <property type="match status" value="3"/>
</dbReference>
<dbReference type="InterPro" id="IPR001680">
    <property type="entry name" value="WD40_rpt"/>
</dbReference>
<dbReference type="GO" id="GO:0005737">
    <property type="term" value="C:cytoplasm"/>
    <property type="evidence" value="ECO:0007669"/>
    <property type="project" value="TreeGrafter"/>
</dbReference>
<evidence type="ECO:0000313" key="4">
    <source>
        <dbReference type="EMBL" id="CAD8080859.1"/>
    </source>
</evidence>
<keyword evidence="5" id="KW-1185">Reference proteome</keyword>
<dbReference type="AlphaFoldDB" id="A0A8S1MML9"/>
<gene>
    <name evidence="4" type="ORF">PSON_ATCC_30995.1.T0410090</name>
</gene>
<name>A0A8S1MML9_9CILI</name>
<sequence length="375" mass="43927">MDEEQGGFFEQLRQMYQSREKIESKIVGFHMQKQFKISHLYGNEEQINCMDLIDISENESFIIVCSDAKIKLYSHTTKLNKLFEFVIQFEVNEHLDYDGLKNEKQKKFLRHSKQLTTGPVKELIMFCHFAYIYEQLYVYAAGDLGYVYQIEIKENPEYFLLEGHHNVITGLGSNNKGAFSSSKDGSIIQWDACNRQIVQVFRDGDTPEAEVLCVSANQDYVIGGYSDGKLKLWIIQDYKNDSWTYKINKQPTIIFQGPLQDIYPHVSQIFLLKQTIVTKHLNGIINYFVFDLQGRTISLRDWEMSNENYWECIDVKFPYLIYTCFNRMQVITLKKNKLTYEAELDVLPSSKLTISKISNRLILIGRMNQYTIIQQ</sequence>
<dbReference type="GO" id="GO:0005634">
    <property type="term" value="C:nucleus"/>
    <property type="evidence" value="ECO:0007669"/>
    <property type="project" value="TreeGrafter"/>
</dbReference>
<keyword evidence="3" id="KW-0677">Repeat</keyword>
<dbReference type="PANTHER" id="PTHR19849">
    <property type="entry name" value="PHOSPHOLIPASE A-2-ACTIVATING PROTEIN"/>
    <property type="match status" value="1"/>
</dbReference>
<reference evidence="4" key="1">
    <citation type="submission" date="2021-01" db="EMBL/GenBank/DDBJ databases">
        <authorList>
            <consortium name="Genoscope - CEA"/>
            <person name="William W."/>
        </authorList>
    </citation>
    <scope>NUCLEOTIDE SEQUENCE</scope>
</reference>
<dbReference type="Proteomes" id="UP000692954">
    <property type="component" value="Unassembled WGS sequence"/>
</dbReference>
<protein>
    <submittedName>
        <fullName evidence="4">Uncharacterized protein</fullName>
    </submittedName>
</protein>
<dbReference type="OrthoDB" id="283108at2759"/>
<evidence type="ECO:0000313" key="5">
    <source>
        <dbReference type="Proteomes" id="UP000692954"/>
    </source>
</evidence>
<dbReference type="GO" id="GO:0043161">
    <property type="term" value="P:proteasome-mediated ubiquitin-dependent protein catabolic process"/>
    <property type="evidence" value="ECO:0007669"/>
    <property type="project" value="TreeGrafter"/>
</dbReference>